<evidence type="ECO:0000256" key="6">
    <source>
        <dbReference type="ARBA" id="ARBA00022989"/>
    </source>
</evidence>
<protein>
    <submittedName>
        <fullName evidence="10">MSHA biogenesis protein MshG</fullName>
    </submittedName>
</protein>
<keyword evidence="3" id="KW-1003">Cell membrane</keyword>
<feature type="domain" description="Type II secretion system protein GspF" evidence="9">
    <location>
        <begin position="274"/>
        <end position="394"/>
    </location>
</feature>
<dbReference type="PANTHER" id="PTHR30012:SF4">
    <property type="entry name" value="MSHA BIOGENESIS PROTEIN MSHG"/>
    <property type="match status" value="1"/>
</dbReference>
<accession>A0A1M5Y0G5</accession>
<evidence type="ECO:0000256" key="5">
    <source>
        <dbReference type="ARBA" id="ARBA00022692"/>
    </source>
</evidence>
<reference evidence="10 11" key="1">
    <citation type="submission" date="2016-11" db="EMBL/GenBank/DDBJ databases">
        <authorList>
            <person name="Jaros S."/>
            <person name="Januszkiewicz K."/>
            <person name="Wedrychowicz H."/>
        </authorList>
    </citation>
    <scope>NUCLEOTIDE SEQUENCE [LARGE SCALE GENOMIC DNA]</scope>
    <source>
        <strain evidence="10 11">DSM 16917</strain>
    </source>
</reference>
<evidence type="ECO:0000256" key="3">
    <source>
        <dbReference type="ARBA" id="ARBA00022475"/>
    </source>
</evidence>
<dbReference type="PANTHER" id="PTHR30012">
    <property type="entry name" value="GENERAL SECRETION PATHWAY PROTEIN"/>
    <property type="match status" value="1"/>
</dbReference>
<dbReference type="RefSeq" id="WP_067662694.1">
    <property type="nucleotide sequence ID" value="NZ_FQXG01000006.1"/>
</dbReference>
<dbReference type="STRING" id="299255.SAMN02745129_3872"/>
<feature type="transmembrane region" description="Helical" evidence="8">
    <location>
        <begin position="222"/>
        <end position="240"/>
    </location>
</feature>
<proteinExistence type="inferred from homology"/>
<dbReference type="Pfam" id="PF00482">
    <property type="entry name" value="T2SSF"/>
    <property type="match status" value="2"/>
</dbReference>
<evidence type="ECO:0000256" key="7">
    <source>
        <dbReference type="ARBA" id="ARBA00023136"/>
    </source>
</evidence>
<keyword evidence="11" id="KW-1185">Reference proteome</keyword>
<name>A0A1M5Y0G5_9GAMM</name>
<dbReference type="Gene3D" id="1.20.81.30">
    <property type="entry name" value="Type II secretion system (T2SS), domain F"/>
    <property type="match status" value="2"/>
</dbReference>
<evidence type="ECO:0000256" key="4">
    <source>
        <dbReference type="ARBA" id="ARBA00022519"/>
    </source>
</evidence>
<keyword evidence="4" id="KW-0997">Cell inner membrane</keyword>
<feature type="transmembrane region" description="Helical" evidence="8">
    <location>
        <begin position="375"/>
        <end position="396"/>
    </location>
</feature>
<dbReference type="InterPro" id="IPR018076">
    <property type="entry name" value="T2SS_GspF_dom"/>
</dbReference>
<evidence type="ECO:0000313" key="10">
    <source>
        <dbReference type="EMBL" id="SHI05547.1"/>
    </source>
</evidence>
<dbReference type="PRINTS" id="PR00812">
    <property type="entry name" value="BCTERIALGSPF"/>
</dbReference>
<dbReference type="Proteomes" id="UP000184268">
    <property type="component" value="Unassembled WGS sequence"/>
</dbReference>
<feature type="transmembrane region" description="Helical" evidence="8">
    <location>
        <begin position="171"/>
        <end position="191"/>
    </location>
</feature>
<dbReference type="InterPro" id="IPR042094">
    <property type="entry name" value="T2SS_GspF_sf"/>
</dbReference>
<feature type="domain" description="Type II secretion system protein GspF" evidence="9">
    <location>
        <begin position="69"/>
        <end position="192"/>
    </location>
</feature>
<comment type="subcellular location">
    <subcellularLocation>
        <location evidence="1">Cell inner membrane</location>
        <topology evidence="1">Multi-pass membrane protein</topology>
    </subcellularLocation>
</comment>
<comment type="similarity">
    <text evidence="2">Belongs to the GSP F family.</text>
</comment>
<keyword evidence="6 8" id="KW-1133">Transmembrane helix</keyword>
<dbReference type="InterPro" id="IPR003004">
    <property type="entry name" value="GspF/PilC"/>
</dbReference>
<dbReference type="GO" id="GO:0005886">
    <property type="term" value="C:plasma membrane"/>
    <property type="evidence" value="ECO:0007669"/>
    <property type="project" value="UniProtKB-SubCell"/>
</dbReference>
<organism evidence="10 11">
    <name type="scientific">Ferrimonas marina</name>
    <dbReference type="NCBI Taxonomy" id="299255"/>
    <lineage>
        <taxon>Bacteria</taxon>
        <taxon>Pseudomonadati</taxon>
        <taxon>Pseudomonadota</taxon>
        <taxon>Gammaproteobacteria</taxon>
        <taxon>Alteromonadales</taxon>
        <taxon>Ferrimonadaceae</taxon>
        <taxon>Ferrimonas</taxon>
    </lineage>
</organism>
<evidence type="ECO:0000259" key="9">
    <source>
        <dbReference type="Pfam" id="PF00482"/>
    </source>
</evidence>
<sequence>MIQYQYRGRDSRGQLVTGELEANNATSAADQLMRRAIVVLELTPRKAGQQHSWLNQLKRRVPLPVLMLFTRQMQSLTRSGVPLLQALNGLAESQHHPMMRDTLVELKEQLVAGRTLSAAMNDHPRVFSDMYVAMIHVGENTGKLDESFERLYRHLEREQDTRRQIASATRYPILVVAVITLALLVLNLLVIPKFADMFSKFNADLPWPTQVLISTSNFFVNYWYLMLLALLAAVLGWVWYTHTEAGGIRWDRWKLKLPLVGTLLQRASLSRFGRSLGMMLRGGVPVNQALQLVAAAVDNRFMHGRIVAMRRAIEGGDNLHRSARQSELFTPLVLQMLAVGEETGRTDELLDDLAEFYDREVEFELKSLTAKIEPILLVVVAGMVLVLALGIYLPMWDMFSAIQGGR</sequence>
<evidence type="ECO:0000256" key="2">
    <source>
        <dbReference type="ARBA" id="ARBA00005745"/>
    </source>
</evidence>
<keyword evidence="7 8" id="KW-0472">Membrane</keyword>
<dbReference type="EMBL" id="FQXG01000006">
    <property type="protein sequence ID" value="SHI05547.1"/>
    <property type="molecule type" value="Genomic_DNA"/>
</dbReference>
<dbReference type="FunFam" id="1.20.81.30:FF:000001">
    <property type="entry name" value="Type II secretion system protein F"/>
    <property type="match status" value="2"/>
</dbReference>
<gene>
    <name evidence="10" type="ORF">SAMN02745129_3872</name>
</gene>
<evidence type="ECO:0000256" key="8">
    <source>
        <dbReference type="SAM" id="Phobius"/>
    </source>
</evidence>
<keyword evidence="5 8" id="KW-0812">Transmembrane</keyword>
<dbReference type="OrthoDB" id="9805682at2"/>
<evidence type="ECO:0000313" key="11">
    <source>
        <dbReference type="Proteomes" id="UP000184268"/>
    </source>
</evidence>
<dbReference type="GO" id="GO:0015628">
    <property type="term" value="P:protein secretion by the type II secretion system"/>
    <property type="evidence" value="ECO:0007669"/>
    <property type="project" value="TreeGrafter"/>
</dbReference>
<dbReference type="AlphaFoldDB" id="A0A1M5Y0G5"/>
<evidence type="ECO:0000256" key="1">
    <source>
        <dbReference type="ARBA" id="ARBA00004429"/>
    </source>
</evidence>